<evidence type="ECO:0000256" key="1">
    <source>
        <dbReference type="ARBA" id="ARBA00023015"/>
    </source>
</evidence>
<protein>
    <submittedName>
        <fullName evidence="5">Transcriptional regulator, AsnC family</fullName>
    </submittedName>
</protein>
<dbReference type="Proteomes" id="UP000034508">
    <property type="component" value="Unassembled WGS sequence"/>
</dbReference>
<dbReference type="PANTHER" id="PTHR30154">
    <property type="entry name" value="LEUCINE-RESPONSIVE REGULATORY PROTEIN"/>
    <property type="match status" value="1"/>
</dbReference>
<dbReference type="InterPro" id="IPR019888">
    <property type="entry name" value="Tscrpt_reg_AsnC-like"/>
</dbReference>
<evidence type="ECO:0000313" key="5">
    <source>
        <dbReference type="EMBL" id="KKQ17639.1"/>
    </source>
</evidence>
<evidence type="ECO:0000256" key="3">
    <source>
        <dbReference type="ARBA" id="ARBA00023163"/>
    </source>
</evidence>
<dbReference type="InterPro" id="IPR011991">
    <property type="entry name" value="ArsR-like_HTH"/>
</dbReference>
<dbReference type="Pfam" id="PF13412">
    <property type="entry name" value="HTH_24"/>
    <property type="match status" value="1"/>
</dbReference>
<evidence type="ECO:0000313" key="6">
    <source>
        <dbReference type="Proteomes" id="UP000034508"/>
    </source>
</evidence>
<dbReference type="InterPro" id="IPR036390">
    <property type="entry name" value="WH_DNA-bd_sf"/>
</dbReference>
<evidence type="ECO:0000256" key="2">
    <source>
        <dbReference type="ARBA" id="ARBA00023125"/>
    </source>
</evidence>
<reference evidence="5 6" key="1">
    <citation type="journal article" date="2015" name="Nature">
        <title>rRNA introns, odd ribosomes, and small enigmatic genomes across a large radiation of phyla.</title>
        <authorList>
            <person name="Brown C.T."/>
            <person name="Hug L.A."/>
            <person name="Thomas B.C."/>
            <person name="Sharon I."/>
            <person name="Castelle C.J."/>
            <person name="Singh A."/>
            <person name="Wilkins M.J."/>
            <person name="Williams K.H."/>
            <person name="Banfield J.F."/>
        </authorList>
    </citation>
    <scope>NUCLEOTIDE SEQUENCE [LARGE SCALE GENOMIC DNA]</scope>
</reference>
<dbReference type="GO" id="GO:0043565">
    <property type="term" value="F:sequence-specific DNA binding"/>
    <property type="evidence" value="ECO:0007669"/>
    <property type="project" value="InterPro"/>
</dbReference>
<feature type="domain" description="HTH asnC-type" evidence="4">
    <location>
        <begin position="4"/>
        <end position="65"/>
    </location>
</feature>
<organism evidence="5 6">
    <name type="scientific">Berkelbacteria bacterium GW2011_GWA1_36_9</name>
    <dbReference type="NCBI Taxonomy" id="1618331"/>
    <lineage>
        <taxon>Bacteria</taxon>
        <taxon>Candidatus Berkelbacteria</taxon>
    </lineage>
</organism>
<dbReference type="SMART" id="SM00344">
    <property type="entry name" value="HTH_ASNC"/>
    <property type="match status" value="2"/>
</dbReference>
<dbReference type="Gene3D" id="1.10.10.10">
    <property type="entry name" value="Winged helix-like DNA-binding domain superfamily/Winged helix DNA-binding domain"/>
    <property type="match status" value="2"/>
</dbReference>
<dbReference type="AlphaFoldDB" id="A0A0G0I0A7"/>
<dbReference type="InterPro" id="IPR036388">
    <property type="entry name" value="WH-like_DNA-bd_sf"/>
</dbReference>
<dbReference type="GO" id="GO:0043200">
    <property type="term" value="P:response to amino acid"/>
    <property type="evidence" value="ECO:0007669"/>
    <property type="project" value="TreeGrafter"/>
</dbReference>
<dbReference type="SUPFAM" id="SSF46785">
    <property type="entry name" value="Winged helix' DNA-binding domain"/>
    <property type="match status" value="2"/>
</dbReference>
<keyword evidence="1" id="KW-0805">Transcription regulation</keyword>
<dbReference type="PRINTS" id="PR00033">
    <property type="entry name" value="HTHASNC"/>
</dbReference>
<keyword evidence="3" id="KW-0804">Transcription</keyword>
<name>A0A0G0I0A7_9BACT</name>
<dbReference type="EMBL" id="LBSM01000017">
    <property type="protein sequence ID" value="KKQ17639.1"/>
    <property type="molecule type" value="Genomic_DNA"/>
</dbReference>
<dbReference type="PROSITE" id="PS50956">
    <property type="entry name" value="HTH_ASNC_2"/>
    <property type="match status" value="1"/>
</dbReference>
<dbReference type="CDD" id="cd00090">
    <property type="entry name" value="HTH_ARSR"/>
    <property type="match status" value="1"/>
</dbReference>
<gene>
    <name evidence="5" type="ORF">US31_C0017G0033</name>
</gene>
<dbReference type="PANTHER" id="PTHR30154:SF34">
    <property type="entry name" value="TRANSCRIPTIONAL REGULATOR AZLB"/>
    <property type="match status" value="1"/>
</dbReference>
<dbReference type="InterPro" id="IPR000485">
    <property type="entry name" value="AsnC-type_HTH_dom"/>
</dbReference>
<comment type="caution">
    <text evidence="5">The sequence shown here is derived from an EMBL/GenBank/DDBJ whole genome shotgun (WGS) entry which is preliminary data.</text>
</comment>
<keyword evidence="2" id="KW-0238">DNA-binding</keyword>
<evidence type="ECO:0000259" key="4">
    <source>
        <dbReference type="PROSITE" id="PS50956"/>
    </source>
</evidence>
<proteinExistence type="predicted"/>
<accession>A0A0G0I0A7</accession>
<dbReference type="GO" id="GO:0005829">
    <property type="term" value="C:cytosol"/>
    <property type="evidence" value="ECO:0007669"/>
    <property type="project" value="TreeGrafter"/>
</dbReference>
<sequence length="328" mass="38961">MIKLDKKNKEILYYLDLNSRKTNSQISKKVGLSEQVVGYRIKKLMKEEVIKEFITFLNPARIGFTHFKVYMRLQNLSSEIEKAFIDSLVKNPYSFWVVSCRGKWDIISSFFAKDVKKFDRVFRNILNKYDQYIAQRNVVAVEEAPSFTRGYLLPNVERKEFEYGGIPEIIKINREDILILSKLSQNSRISLLELSKYLKMTSEGVRQKIKRLELLKIIQSYGIILNMKKIEYEHYLTSITLNKLDNVMWKKLSEFVRTSKNILFMPRCIGNHDIDFEIEVKNNEEFNEIMNTFRKEFGVFVRDFESNIIVKQHKFNYFPMGEELLKSI</sequence>